<evidence type="ECO:0000256" key="3">
    <source>
        <dbReference type="ARBA" id="ARBA00022519"/>
    </source>
</evidence>
<evidence type="ECO:0000256" key="12">
    <source>
        <dbReference type="ARBA" id="ARBA00023136"/>
    </source>
</evidence>
<feature type="active site" description="Acyl-ester intermediate" evidence="16">
    <location>
        <position position="308"/>
    </location>
</feature>
<dbReference type="InterPro" id="IPR005311">
    <property type="entry name" value="PBP_dimer"/>
</dbReference>
<evidence type="ECO:0000313" key="19">
    <source>
        <dbReference type="EMBL" id="GAA6166264.1"/>
    </source>
</evidence>
<keyword evidence="9 16" id="KW-0133">Cell shape</keyword>
<evidence type="ECO:0000256" key="7">
    <source>
        <dbReference type="ARBA" id="ARBA00022692"/>
    </source>
</evidence>
<keyword evidence="10 16" id="KW-0573">Peptidoglycan synthesis</keyword>
<evidence type="ECO:0000256" key="1">
    <source>
        <dbReference type="ARBA" id="ARBA00004370"/>
    </source>
</evidence>
<evidence type="ECO:0000259" key="18">
    <source>
        <dbReference type="Pfam" id="PF03717"/>
    </source>
</evidence>
<evidence type="ECO:0000256" key="9">
    <source>
        <dbReference type="ARBA" id="ARBA00022960"/>
    </source>
</evidence>
<dbReference type="InterPro" id="IPR001460">
    <property type="entry name" value="PCN-bd_Tpept"/>
</dbReference>
<reference evidence="19 20" key="1">
    <citation type="submission" date="2024-04" db="EMBL/GenBank/DDBJ databases">
        <title>Draft genome sequence of Sessilibacter corallicola NBRC 116591.</title>
        <authorList>
            <person name="Miyakawa T."/>
            <person name="Kusuya Y."/>
            <person name="Miura T."/>
        </authorList>
    </citation>
    <scope>NUCLEOTIDE SEQUENCE [LARGE SCALE GENOMIC DNA]</scope>
    <source>
        <strain evidence="19 20">KU-00831-HH</strain>
    </source>
</reference>
<dbReference type="Gene3D" id="3.90.1310.10">
    <property type="entry name" value="Penicillin-binding protein 2a (Domain 2)"/>
    <property type="match status" value="1"/>
</dbReference>
<dbReference type="Pfam" id="PF00905">
    <property type="entry name" value="Transpeptidase"/>
    <property type="match status" value="1"/>
</dbReference>
<keyword evidence="6 16" id="KW-0645">Protease</keyword>
<accession>A0ABQ0A3N9</accession>
<evidence type="ECO:0000256" key="6">
    <source>
        <dbReference type="ARBA" id="ARBA00022670"/>
    </source>
</evidence>
<comment type="pathway">
    <text evidence="16">Cell wall biogenesis; peptidoglycan biosynthesis.</text>
</comment>
<protein>
    <recommendedName>
        <fullName evidence="16">Peptidoglycan D,D-transpeptidase FtsI</fullName>
        <ecNumber evidence="16">3.4.16.4</ecNumber>
    </recommendedName>
    <alternativeName>
        <fullName evidence="16">Penicillin-binding protein 3</fullName>
        <shortName evidence="16">PBP-3</shortName>
    </alternativeName>
</protein>
<dbReference type="Proteomes" id="UP001465153">
    <property type="component" value="Unassembled WGS sequence"/>
</dbReference>
<feature type="transmembrane region" description="Helical" evidence="16">
    <location>
        <begin position="22"/>
        <end position="43"/>
    </location>
</feature>
<sequence>MTATKKNATKQVLLEPVLVPRWRFYVVAVVLLALLIALVVHLGNIQVLPTNDRGYQFLQDQGTARTLRAEPILGYRGAISDRNGEPLAVSTPLLSLSVNPQTLFKHQHRWPDLAKVSGYTLGELTEKLNRYRDKYYMSLSSRLPPEEAQKVLDLKIPGVYSQQEFRRFYPSAEVSAHLLGITDIHDKGQEGLELAFDSHLAGETGQRHVEKDLYDQVIREVGLVKSATAGKNLTLSIDLRLQYHAYKELKAAVKENRASSGSAIILDTLTGEVLALVNQPSFNPNDRTNIETASVRNRALVDQFEPGSTIKPFSILAAMEAGIVSKNSFIDTAPGYLHVGGKTFLDPVNYGVMDLTKVITKSSQVATTKIALKTGPQPIRDMYYRVGLGQLPGTGFPGEAVGLLPQYERWPKVTLANYSFGYGFTTSVLQLAQAYSVIANDGLKKPVSLLKLDSEPESERVFSEKLASQMKSMLATVTQKGGTGSRAELENYTTAGKSGTAHLVGEHGYADDRYRSLFAGFAPLENPRIVVVTVISEPKSGKYFGGEVAAPVFGKITEAALRILEVPPNKAISIHASNKEKKPGGVS</sequence>
<evidence type="ECO:0000256" key="14">
    <source>
        <dbReference type="ARBA" id="ARBA00023306"/>
    </source>
</evidence>
<evidence type="ECO:0000256" key="10">
    <source>
        <dbReference type="ARBA" id="ARBA00022984"/>
    </source>
</evidence>
<keyword evidence="13 16" id="KW-0717">Septation</keyword>
<keyword evidence="3 16" id="KW-0997">Cell inner membrane</keyword>
<keyword evidence="8 16" id="KW-0378">Hydrolase</keyword>
<dbReference type="InterPro" id="IPR050515">
    <property type="entry name" value="Beta-lactam/transpept"/>
</dbReference>
<keyword evidence="12 16" id="KW-0472">Membrane</keyword>
<keyword evidence="2 16" id="KW-1003">Cell membrane</keyword>
<evidence type="ECO:0000313" key="20">
    <source>
        <dbReference type="Proteomes" id="UP001465153"/>
    </source>
</evidence>
<proteinExistence type="inferred from homology"/>
<dbReference type="EC" id="3.4.16.4" evidence="16"/>
<evidence type="ECO:0000256" key="11">
    <source>
        <dbReference type="ARBA" id="ARBA00022989"/>
    </source>
</evidence>
<comment type="similarity">
    <text evidence="16">Belongs to the transpeptidase family. FtsI subfamily.</text>
</comment>
<dbReference type="EMBL" id="BAABWN010000001">
    <property type="protein sequence ID" value="GAA6166264.1"/>
    <property type="molecule type" value="Genomic_DNA"/>
</dbReference>
<feature type="domain" description="Penicillin-binding protein dimerisation" evidence="18">
    <location>
        <begin position="74"/>
        <end position="220"/>
    </location>
</feature>
<dbReference type="InterPro" id="IPR036138">
    <property type="entry name" value="PBP_dimer_sf"/>
</dbReference>
<evidence type="ECO:0000256" key="2">
    <source>
        <dbReference type="ARBA" id="ARBA00022475"/>
    </source>
</evidence>
<dbReference type="Gene3D" id="3.30.450.330">
    <property type="match status" value="1"/>
</dbReference>
<dbReference type="SUPFAM" id="SSF56519">
    <property type="entry name" value="Penicillin binding protein dimerisation domain"/>
    <property type="match status" value="1"/>
</dbReference>
<comment type="catalytic activity">
    <reaction evidence="16">
        <text>Preferential cleavage: (Ac)2-L-Lys-D-Ala-|-D-Ala. Also transpeptidation of peptidyl-alanyl moieties that are N-acyl substituents of D-alanine.</text>
        <dbReference type="EC" id="3.4.16.4"/>
    </reaction>
</comment>
<dbReference type="InterPro" id="IPR012338">
    <property type="entry name" value="Beta-lactam/transpept-like"/>
</dbReference>
<keyword evidence="4 16" id="KW-0132">Cell division</keyword>
<organism evidence="19 20">
    <name type="scientific">Sessilibacter corallicola</name>
    <dbReference type="NCBI Taxonomy" id="2904075"/>
    <lineage>
        <taxon>Bacteria</taxon>
        <taxon>Pseudomonadati</taxon>
        <taxon>Pseudomonadota</taxon>
        <taxon>Gammaproteobacteria</taxon>
        <taxon>Cellvibrionales</taxon>
        <taxon>Cellvibrionaceae</taxon>
        <taxon>Sessilibacter</taxon>
    </lineage>
</organism>
<comment type="function">
    <text evidence="16">Catalyzes cross-linking of the peptidoglycan cell wall at the division septum.</text>
</comment>
<keyword evidence="15 16" id="KW-0961">Cell wall biogenesis/degradation</keyword>
<evidence type="ECO:0000256" key="4">
    <source>
        <dbReference type="ARBA" id="ARBA00022618"/>
    </source>
</evidence>
<feature type="domain" description="Penicillin-binding protein transpeptidase" evidence="17">
    <location>
        <begin position="261"/>
        <end position="557"/>
    </location>
</feature>
<evidence type="ECO:0000256" key="15">
    <source>
        <dbReference type="ARBA" id="ARBA00023316"/>
    </source>
</evidence>
<dbReference type="HAMAP" id="MF_02080">
    <property type="entry name" value="FtsI_transpept"/>
    <property type="match status" value="1"/>
</dbReference>
<keyword evidence="11 16" id="KW-1133">Transmembrane helix</keyword>
<dbReference type="Pfam" id="PF03717">
    <property type="entry name" value="PBP_dimer"/>
    <property type="match status" value="1"/>
</dbReference>
<comment type="caution">
    <text evidence="19">The sequence shown here is derived from an EMBL/GenBank/DDBJ whole genome shotgun (WGS) entry which is preliminary data.</text>
</comment>
<evidence type="ECO:0000256" key="13">
    <source>
        <dbReference type="ARBA" id="ARBA00023210"/>
    </source>
</evidence>
<dbReference type="InterPro" id="IPR037532">
    <property type="entry name" value="FtsI_transpept"/>
</dbReference>
<evidence type="ECO:0000256" key="16">
    <source>
        <dbReference type="HAMAP-Rule" id="MF_02080"/>
    </source>
</evidence>
<evidence type="ECO:0000259" key="17">
    <source>
        <dbReference type="Pfam" id="PF00905"/>
    </source>
</evidence>
<dbReference type="Gene3D" id="3.40.710.10">
    <property type="entry name" value="DD-peptidase/beta-lactamase superfamily"/>
    <property type="match status" value="1"/>
</dbReference>
<evidence type="ECO:0000256" key="8">
    <source>
        <dbReference type="ARBA" id="ARBA00022801"/>
    </source>
</evidence>
<keyword evidence="20" id="KW-1185">Reference proteome</keyword>
<keyword evidence="7 16" id="KW-0812">Transmembrane</keyword>
<name>A0ABQ0A3N9_9GAMM</name>
<gene>
    <name evidence="16 19" type="primary">ftsI</name>
    <name evidence="19" type="ORF">NBRC116591_00740</name>
</gene>
<dbReference type="PANTHER" id="PTHR30627">
    <property type="entry name" value="PEPTIDOGLYCAN D,D-TRANSPEPTIDASE"/>
    <property type="match status" value="1"/>
</dbReference>
<dbReference type="PANTHER" id="PTHR30627:SF1">
    <property type="entry name" value="PEPTIDOGLYCAN D,D-TRANSPEPTIDASE FTSI"/>
    <property type="match status" value="1"/>
</dbReference>
<keyword evidence="5 16" id="KW-0121">Carboxypeptidase</keyword>
<dbReference type="SUPFAM" id="SSF56601">
    <property type="entry name" value="beta-lactamase/transpeptidase-like"/>
    <property type="match status" value="1"/>
</dbReference>
<keyword evidence="14 16" id="KW-0131">Cell cycle</keyword>
<dbReference type="RefSeq" id="WP_233086686.1">
    <property type="nucleotide sequence ID" value="NZ_BAABWN010000001.1"/>
</dbReference>
<evidence type="ECO:0000256" key="5">
    <source>
        <dbReference type="ARBA" id="ARBA00022645"/>
    </source>
</evidence>
<comment type="subcellular location">
    <subcellularLocation>
        <location evidence="16">Cell inner membrane</location>
        <topology evidence="16">Single-pass membrane protein</topology>
    </subcellularLocation>
    <subcellularLocation>
        <location evidence="1">Membrane</location>
    </subcellularLocation>
</comment>